<organism evidence="2 3">
    <name type="scientific">Allacma fusca</name>
    <dbReference type="NCBI Taxonomy" id="39272"/>
    <lineage>
        <taxon>Eukaryota</taxon>
        <taxon>Metazoa</taxon>
        <taxon>Ecdysozoa</taxon>
        <taxon>Arthropoda</taxon>
        <taxon>Hexapoda</taxon>
        <taxon>Collembola</taxon>
        <taxon>Symphypleona</taxon>
        <taxon>Sminthuridae</taxon>
        <taxon>Allacma</taxon>
    </lineage>
</organism>
<accession>A0A8J2KUH1</accession>
<keyword evidence="3" id="KW-1185">Reference proteome</keyword>
<evidence type="ECO:0000313" key="3">
    <source>
        <dbReference type="Proteomes" id="UP000708208"/>
    </source>
</evidence>
<dbReference type="AlphaFoldDB" id="A0A8J2KUH1"/>
<dbReference type="EMBL" id="CAJVCH010464976">
    <property type="protein sequence ID" value="CAG7819966.1"/>
    <property type="molecule type" value="Genomic_DNA"/>
</dbReference>
<gene>
    <name evidence="2" type="ORF">AFUS01_LOCUS30379</name>
</gene>
<name>A0A8J2KUH1_9HEXA</name>
<protein>
    <submittedName>
        <fullName evidence="2">Uncharacterized protein</fullName>
    </submittedName>
</protein>
<proteinExistence type="predicted"/>
<evidence type="ECO:0000313" key="2">
    <source>
        <dbReference type="EMBL" id="CAG7819966.1"/>
    </source>
</evidence>
<dbReference type="Proteomes" id="UP000708208">
    <property type="component" value="Unassembled WGS sequence"/>
</dbReference>
<evidence type="ECO:0000256" key="1">
    <source>
        <dbReference type="SAM" id="SignalP"/>
    </source>
</evidence>
<sequence length="87" mass="9485">MRILGAIFLNLVLIVWVSDSGRVSQHFDEAEDILLIAALNGTNGIEEMYAEGPEEIGTEVYSEGENTIVPVGADGDDRNIRFLLYAG</sequence>
<reference evidence="2" key="1">
    <citation type="submission" date="2021-06" db="EMBL/GenBank/DDBJ databases">
        <authorList>
            <person name="Hodson N. C."/>
            <person name="Mongue J. A."/>
            <person name="Jaron S. K."/>
        </authorList>
    </citation>
    <scope>NUCLEOTIDE SEQUENCE</scope>
</reference>
<feature type="chain" id="PRO_5035179542" evidence="1">
    <location>
        <begin position="21"/>
        <end position="87"/>
    </location>
</feature>
<comment type="caution">
    <text evidence="2">The sequence shown here is derived from an EMBL/GenBank/DDBJ whole genome shotgun (WGS) entry which is preliminary data.</text>
</comment>
<keyword evidence="1" id="KW-0732">Signal</keyword>
<feature type="signal peptide" evidence="1">
    <location>
        <begin position="1"/>
        <end position="20"/>
    </location>
</feature>